<organism evidence="2 3">
    <name type="scientific">Sodalis ligni</name>
    <dbReference type="NCBI Taxonomy" id="2697027"/>
    <lineage>
        <taxon>Bacteria</taxon>
        <taxon>Pseudomonadati</taxon>
        <taxon>Pseudomonadota</taxon>
        <taxon>Gammaproteobacteria</taxon>
        <taxon>Enterobacterales</taxon>
        <taxon>Bruguierivoracaceae</taxon>
        <taxon>Sodalis</taxon>
    </lineage>
</organism>
<dbReference type="AlphaFoldDB" id="A0A4V2Q320"/>
<comment type="caution">
    <text evidence="2">The sequence shown here is derived from an EMBL/GenBank/DDBJ whole genome shotgun (WGS) entry which is preliminary data.</text>
</comment>
<evidence type="ECO:0000313" key="2">
    <source>
        <dbReference type="EMBL" id="TCL05028.1"/>
    </source>
</evidence>
<name>A0A4V2Q320_9GAMM</name>
<keyword evidence="1" id="KW-0472">Membrane</keyword>
<sequence>MTLKNHVRLIFLLTISCVIMLFFMIFITRLVVAIVFYFIRGDFYFLWTDFWYSLKAGFSAGMPLGIGSWFLVKIKTQKEKSSSSKD</sequence>
<evidence type="ECO:0000313" key="3">
    <source>
        <dbReference type="Proteomes" id="UP000294555"/>
    </source>
</evidence>
<feature type="transmembrane region" description="Helical" evidence="1">
    <location>
        <begin position="51"/>
        <end position="72"/>
    </location>
</feature>
<keyword evidence="1" id="KW-0812">Transmembrane</keyword>
<reference evidence="2 3" key="1">
    <citation type="submission" date="2019-02" db="EMBL/GenBank/DDBJ databases">
        <title>Investigation of anaerobic lignin degradation for improved lignocellulosic biofuels.</title>
        <authorList>
            <person name="Deangelis K."/>
        </authorList>
    </citation>
    <scope>NUCLEOTIDE SEQUENCE [LARGE SCALE GENOMIC DNA]</scope>
    <source>
        <strain evidence="2 3">159R</strain>
    </source>
</reference>
<keyword evidence="3" id="KW-1185">Reference proteome</keyword>
<protein>
    <submittedName>
        <fullName evidence="2">Uncharacterized protein</fullName>
    </submittedName>
</protein>
<dbReference type="Proteomes" id="UP000294555">
    <property type="component" value="Unassembled WGS sequence"/>
</dbReference>
<accession>A0A4V2Q320</accession>
<proteinExistence type="predicted"/>
<dbReference type="EMBL" id="SJOI01000001">
    <property type="protein sequence ID" value="TCL05028.1"/>
    <property type="molecule type" value="Genomic_DNA"/>
</dbReference>
<keyword evidence="1" id="KW-1133">Transmembrane helix</keyword>
<gene>
    <name evidence="2" type="ORF">EZJ58_3182</name>
</gene>
<feature type="transmembrane region" description="Helical" evidence="1">
    <location>
        <begin position="9"/>
        <end position="39"/>
    </location>
</feature>
<evidence type="ECO:0000256" key="1">
    <source>
        <dbReference type="SAM" id="Phobius"/>
    </source>
</evidence>